<evidence type="ECO:0000259" key="1">
    <source>
        <dbReference type="Pfam" id="PF01261"/>
    </source>
</evidence>
<dbReference type="InterPro" id="IPR001719">
    <property type="entry name" value="AP_endonuc_2"/>
</dbReference>
<dbReference type="PANTHER" id="PTHR21445:SF0">
    <property type="entry name" value="APURINIC-APYRIMIDINIC ENDONUCLEASE"/>
    <property type="match status" value="1"/>
</dbReference>
<protein>
    <submittedName>
        <fullName evidence="2">Putative AP endonuclease, family 2</fullName>
    </submittedName>
</protein>
<sequence length="252" mass="29992">MHKIIKCISNIRDFHKEKYIQLGIGLEIQDFVKPDLLDEGWKERVEEYKKTLYGFSNTLSLHGPFLDLKPVSPDKKIRQASYERYILTLKIGKKLDVDYIIFHSQISPWIKEPKIEELTNRLNKEFWNQILKEMDDYKGIVLIENVFEEDPIFVKDLIDTIDLPNVKVCLDIGHAILESKNGLEDWIRILNKRIEYIHLHWNNGIYDEHNRPSNNNIAFIMKLLYMYNINPIIALEYDIHNLGEEIKRIRDI</sequence>
<dbReference type="EMBL" id="LT669839">
    <property type="protein sequence ID" value="SHD77624.1"/>
    <property type="molecule type" value="Genomic_DNA"/>
</dbReference>
<name>M1ZH64_9FIRM</name>
<dbReference type="InterPro" id="IPR036237">
    <property type="entry name" value="Xyl_isomerase-like_sf"/>
</dbReference>
<reference evidence="2 3" key="1">
    <citation type="submission" date="2016-11" db="EMBL/GenBank/DDBJ databases">
        <authorList>
            <person name="Manzoor S."/>
        </authorList>
    </citation>
    <scope>NUCLEOTIDE SEQUENCE [LARGE SCALE GENOMIC DNA]</scope>
    <source>
        <strain evidence="2">Clostridium ultunense strain Esp</strain>
    </source>
</reference>
<dbReference type="HOGENOM" id="CLU_1106722_0_0_9"/>
<accession>M1ZH64</accession>
<dbReference type="RefSeq" id="WP_005588171.1">
    <property type="nucleotide sequence ID" value="NZ_LT669839.1"/>
</dbReference>
<proteinExistence type="predicted"/>
<dbReference type="GO" id="GO:0008270">
    <property type="term" value="F:zinc ion binding"/>
    <property type="evidence" value="ECO:0007669"/>
    <property type="project" value="InterPro"/>
</dbReference>
<dbReference type="Pfam" id="PF01261">
    <property type="entry name" value="AP_endonuc_2"/>
    <property type="match status" value="1"/>
</dbReference>
<dbReference type="GO" id="GO:0003677">
    <property type="term" value="F:DNA binding"/>
    <property type="evidence" value="ECO:0007669"/>
    <property type="project" value="InterPro"/>
</dbReference>
<keyword evidence="2" id="KW-0540">Nuclease</keyword>
<dbReference type="GO" id="GO:0003906">
    <property type="term" value="F:DNA-(apurinic or apyrimidinic site) endonuclease activity"/>
    <property type="evidence" value="ECO:0007669"/>
    <property type="project" value="TreeGrafter"/>
</dbReference>
<dbReference type="InterPro" id="IPR013022">
    <property type="entry name" value="Xyl_isomerase-like_TIM-brl"/>
</dbReference>
<evidence type="ECO:0000313" key="3">
    <source>
        <dbReference type="Proteomes" id="UP000245423"/>
    </source>
</evidence>
<feature type="domain" description="Xylose isomerase-like TIM barrel" evidence="1">
    <location>
        <begin position="40"/>
        <end position="245"/>
    </location>
</feature>
<dbReference type="GO" id="GO:0008081">
    <property type="term" value="F:phosphoric diester hydrolase activity"/>
    <property type="evidence" value="ECO:0007669"/>
    <property type="project" value="TreeGrafter"/>
</dbReference>
<keyword evidence="2" id="KW-0255">Endonuclease</keyword>
<dbReference type="GO" id="GO:0006284">
    <property type="term" value="P:base-excision repair"/>
    <property type="evidence" value="ECO:0007669"/>
    <property type="project" value="TreeGrafter"/>
</dbReference>
<gene>
    <name evidence="2" type="ORF">CUESP1_2270</name>
</gene>
<keyword evidence="3" id="KW-1185">Reference proteome</keyword>
<dbReference type="SUPFAM" id="SSF51658">
    <property type="entry name" value="Xylose isomerase-like"/>
    <property type="match status" value="1"/>
</dbReference>
<organism evidence="2 3">
    <name type="scientific">[Clostridium] ultunense Esp</name>
    <dbReference type="NCBI Taxonomy" id="1288971"/>
    <lineage>
        <taxon>Bacteria</taxon>
        <taxon>Bacillati</taxon>
        <taxon>Bacillota</taxon>
        <taxon>Tissierellia</taxon>
        <taxon>Tissierellales</taxon>
        <taxon>Tepidimicrobiaceae</taxon>
        <taxon>Schnuerera</taxon>
    </lineage>
</organism>
<dbReference type="PANTHER" id="PTHR21445">
    <property type="entry name" value="ENDONUCLEASE IV ENDODEOXYRIBONUCLEASE IV"/>
    <property type="match status" value="1"/>
</dbReference>
<dbReference type="OrthoDB" id="9801960at2"/>
<keyword evidence="2" id="KW-0378">Hydrolase</keyword>
<evidence type="ECO:0000313" key="2">
    <source>
        <dbReference type="EMBL" id="SHD77624.1"/>
    </source>
</evidence>
<dbReference type="AlphaFoldDB" id="M1ZH64"/>
<dbReference type="Proteomes" id="UP000245423">
    <property type="component" value="Chromosome 1"/>
</dbReference>
<dbReference type="Gene3D" id="3.20.20.150">
    <property type="entry name" value="Divalent-metal-dependent TIM barrel enzymes"/>
    <property type="match status" value="1"/>
</dbReference>